<dbReference type="Pfam" id="PF05649">
    <property type="entry name" value="Peptidase_M13_N"/>
    <property type="match status" value="1"/>
</dbReference>
<dbReference type="SUPFAM" id="SSF55486">
    <property type="entry name" value="Metalloproteases ('zincins'), catalytic domain"/>
    <property type="match status" value="1"/>
</dbReference>
<evidence type="ECO:0000256" key="5">
    <source>
        <dbReference type="ARBA" id="ARBA00022833"/>
    </source>
</evidence>
<dbReference type="GO" id="GO:0016485">
    <property type="term" value="P:protein processing"/>
    <property type="evidence" value="ECO:0007669"/>
    <property type="project" value="TreeGrafter"/>
</dbReference>
<evidence type="ECO:0000256" key="4">
    <source>
        <dbReference type="ARBA" id="ARBA00022801"/>
    </source>
</evidence>
<keyword evidence="4" id="KW-0378">Hydrolase</keyword>
<dbReference type="InterPro" id="IPR018497">
    <property type="entry name" value="Peptidase_M13_C"/>
</dbReference>
<dbReference type="InterPro" id="IPR024079">
    <property type="entry name" value="MetalloPept_cat_dom_sf"/>
</dbReference>
<dbReference type="InterPro" id="IPR000718">
    <property type="entry name" value="Peptidase_M13"/>
</dbReference>
<dbReference type="PRINTS" id="PR00786">
    <property type="entry name" value="NEPRILYSIN"/>
</dbReference>
<dbReference type="EMBL" id="MN739656">
    <property type="protein sequence ID" value="QHT18464.1"/>
    <property type="molecule type" value="Genomic_DNA"/>
</dbReference>
<evidence type="ECO:0000313" key="9">
    <source>
        <dbReference type="EMBL" id="QHT18464.1"/>
    </source>
</evidence>
<dbReference type="GO" id="GO:0046872">
    <property type="term" value="F:metal ion binding"/>
    <property type="evidence" value="ECO:0007669"/>
    <property type="project" value="UniProtKB-KW"/>
</dbReference>
<dbReference type="PANTHER" id="PTHR11733">
    <property type="entry name" value="ZINC METALLOPROTEASE FAMILY M13 NEPRILYSIN-RELATED"/>
    <property type="match status" value="1"/>
</dbReference>
<dbReference type="GO" id="GO:0005886">
    <property type="term" value="C:plasma membrane"/>
    <property type="evidence" value="ECO:0007669"/>
    <property type="project" value="TreeGrafter"/>
</dbReference>
<evidence type="ECO:0000259" key="7">
    <source>
        <dbReference type="Pfam" id="PF01431"/>
    </source>
</evidence>
<proteinExistence type="predicted"/>
<organism evidence="9">
    <name type="scientific">viral metagenome</name>
    <dbReference type="NCBI Taxonomy" id="1070528"/>
    <lineage>
        <taxon>unclassified sequences</taxon>
        <taxon>metagenomes</taxon>
        <taxon>organismal metagenomes</taxon>
    </lineage>
</organism>
<accession>A0A6C0DQ45</accession>
<dbReference type="GO" id="GO:0004222">
    <property type="term" value="F:metalloendopeptidase activity"/>
    <property type="evidence" value="ECO:0007669"/>
    <property type="project" value="InterPro"/>
</dbReference>
<feature type="domain" description="Peptidase M13 N-terminal" evidence="8">
    <location>
        <begin position="25"/>
        <end position="378"/>
    </location>
</feature>
<evidence type="ECO:0000256" key="2">
    <source>
        <dbReference type="ARBA" id="ARBA00022670"/>
    </source>
</evidence>
<comment type="cofactor">
    <cofactor evidence="1">
        <name>Zn(2+)</name>
        <dbReference type="ChEBI" id="CHEBI:29105"/>
    </cofactor>
</comment>
<dbReference type="InterPro" id="IPR042089">
    <property type="entry name" value="Peptidase_M13_dom_2"/>
</dbReference>
<reference evidence="9" key="1">
    <citation type="journal article" date="2020" name="Nature">
        <title>Giant virus diversity and host interactions through global metagenomics.</title>
        <authorList>
            <person name="Schulz F."/>
            <person name="Roux S."/>
            <person name="Paez-Espino D."/>
            <person name="Jungbluth S."/>
            <person name="Walsh D.A."/>
            <person name="Denef V.J."/>
            <person name="McMahon K.D."/>
            <person name="Konstantinidis K.T."/>
            <person name="Eloe-Fadrosh E.A."/>
            <person name="Kyrpides N.C."/>
            <person name="Woyke T."/>
        </authorList>
    </citation>
    <scope>NUCLEOTIDE SEQUENCE</scope>
    <source>
        <strain evidence="9">GVMAG-M-3300023174-46</strain>
    </source>
</reference>
<keyword evidence="2" id="KW-0645">Protease</keyword>
<evidence type="ECO:0000256" key="6">
    <source>
        <dbReference type="ARBA" id="ARBA00023049"/>
    </source>
</evidence>
<feature type="domain" description="Peptidase M13 C-terminal" evidence="7">
    <location>
        <begin position="435"/>
        <end position="635"/>
    </location>
</feature>
<sequence>MTYKQKKSHCIIPIQVHVSNSSYTPEKDFYMWVNDAWLRKTKIPEFENDFGVSEEVERCIYKTSVQLIHRAKASNRTPFEKTLKTLSESALHSRSQYTSVEFLRHLLATLDCIHSPEDVFKHFTDLSFTKGPTFLNLSILHHENKPNEYSIDPDVPSLKYAYYTDPVKYKGYESLLKKLGALLHVKGLEEILPLEKKCTEVLNEMYSDTLYSLKGRDLVKKFSKLPWHTFFSTYEIDDWKDTTFYYTSPRWLHCYGHMLHTIPIDTWKLYLARCYILLSAEYLPPPYDLLHYNFFGHVAQGQKQKMPQLELLVNMVYEYLHNPFSELFWKSEGSEAKIHTIEAFTKHLVDSAKKRLSTLDWLSPSTRKAASHKISAMRFSLLRPSQWPPFSPPPTLDPKSLLLNRFLLGKWSRKQEFSMIGKKTTLWEEGIFRVNAYYYPESNEIRIPFGTTYSPFYKVDAPLGWNYGALGSILGHEMCHGFDEDGKEYGPTGKKDPWWKSSDNRRFNKKTKGLVEIFNTQHVMGKQIDGKDTLDENIADLAGLGISLDALKQELATRSLSPEEVHKAMRTFFIAYAFSWRTKYRDTKLRTMLGVDRHAPAFLRVNLIISQFDEWYDAFSIPETSPLYIPPAKRIRIF</sequence>
<dbReference type="Gene3D" id="3.40.390.10">
    <property type="entry name" value="Collagenase (Catalytic Domain)"/>
    <property type="match status" value="1"/>
</dbReference>
<dbReference type="CDD" id="cd08662">
    <property type="entry name" value="M13"/>
    <property type="match status" value="1"/>
</dbReference>
<keyword evidence="6" id="KW-0482">Metalloprotease</keyword>
<evidence type="ECO:0000256" key="3">
    <source>
        <dbReference type="ARBA" id="ARBA00022723"/>
    </source>
</evidence>
<evidence type="ECO:0008006" key="10">
    <source>
        <dbReference type="Google" id="ProtNLM"/>
    </source>
</evidence>
<keyword evidence="5" id="KW-0862">Zinc</keyword>
<dbReference type="Pfam" id="PF01431">
    <property type="entry name" value="Peptidase_M13"/>
    <property type="match status" value="1"/>
</dbReference>
<keyword evidence="3" id="KW-0479">Metal-binding</keyword>
<dbReference type="AlphaFoldDB" id="A0A6C0DQ45"/>
<dbReference type="PROSITE" id="PS51885">
    <property type="entry name" value="NEPRILYSIN"/>
    <property type="match status" value="1"/>
</dbReference>
<evidence type="ECO:0000259" key="8">
    <source>
        <dbReference type="Pfam" id="PF05649"/>
    </source>
</evidence>
<name>A0A6C0DQ45_9ZZZZ</name>
<dbReference type="Gene3D" id="1.10.1380.10">
    <property type="entry name" value="Neutral endopeptidase , domain2"/>
    <property type="match status" value="1"/>
</dbReference>
<dbReference type="InterPro" id="IPR008753">
    <property type="entry name" value="Peptidase_M13_N"/>
</dbReference>
<dbReference type="PANTHER" id="PTHR11733:SF241">
    <property type="entry name" value="GH26575P-RELATED"/>
    <property type="match status" value="1"/>
</dbReference>
<protein>
    <recommendedName>
        <fullName evidence="10">Peptidase M13 C-terminal domain-containing protein</fullName>
    </recommendedName>
</protein>
<evidence type="ECO:0000256" key="1">
    <source>
        <dbReference type="ARBA" id="ARBA00001947"/>
    </source>
</evidence>